<evidence type="ECO:0000259" key="3">
    <source>
        <dbReference type="Pfam" id="PF13439"/>
    </source>
</evidence>
<dbReference type="PANTHER" id="PTHR12526">
    <property type="entry name" value="GLYCOSYLTRANSFERASE"/>
    <property type="match status" value="1"/>
</dbReference>
<dbReference type="Pfam" id="PF00534">
    <property type="entry name" value="Glycos_transf_1"/>
    <property type="match status" value="1"/>
</dbReference>
<dbReference type="AlphaFoldDB" id="A0A2T0UC40"/>
<keyword evidence="1" id="KW-0472">Membrane</keyword>
<dbReference type="Gene3D" id="3.40.50.2000">
    <property type="entry name" value="Glycogen Phosphorylase B"/>
    <property type="match status" value="2"/>
</dbReference>
<dbReference type="RefSeq" id="WP_106290968.1">
    <property type="nucleotide sequence ID" value="NZ_PVTH01000001.1"/>
</dbReference>
<sequence>MKKQPINILSIVAYGLSFGGDETRLLNQCRLINKEKFNCIICTPRSAGANMMSHFKNIDAKIIYITILPFNLKSVWKPLRFFLLLINFVMYSVQLVRILYNKKIDIIDGRLLAGGIYGLLAKKIMGLPVLVTLYQKSDYSFLGSLCSYLLRSSDVIICDSQMRLDELKEWIGKSRARFLVIPSAIEVKFSDKDELRRMSWYREDTKKIVIGQIASIIPFKGQDLLIDVFGDISALHSMAELWLIGYSRDDIYYDRLQQQACELGIGDKVRFISYPGYIGDVFKMIDIQVHASRFDSLPNSILEGMSLGKALIASSVGGIPEVVDHGLTGLLFEVNDRRALADHLSELIVDEKKRERLGQAARKRFEEGYSPDFLIKQLEDEIADLTTCKR</sequence>
<evidence type="ECO:0000259" key="2">
    <source>
        <dbReference type="Pfam" id="PF00534"/>
    </source>
</evidence>
<feature type="domain" description="Glycosyltransferase subfamily 4-like N-terminal" evidence="3">
    <location>
        <begin position="19"/>
        <end position="187"/>
    </location>
</feature>
<keyword evidence="1" id="KW-0812">Transmembrane</keyword>
<dbReference type="OrthoDB" id="9806653at2"/>
<feature type="transmembrane region" description="Helical" evidence="1">
    <location>
        <begin position="79"/>
        <end position="100"/>
    </location>
</feature>
<comment type="caution">
    <text evidence="4">The sequence shown here is derived from an EMBL/GenBank/DDBJ whole genome shotgun (WGS) entry which is preliminary data.</text>
</comment>
<dbReference type="SUPFAM" id="SSF53756">
    <property type="entry name" value="UDP-Glycosyltransferase/glycogen phosphorylase"/>
    <property type="match status" value="1"/>
</dbReference>
<dbReference type="EMBL" id="PVTH01000001">
    <property type="protein sequence ID" value="PRY55505.1"/>
    <property type="molecule type" value="Genomic_DNA"/>
</dbReference>
<reference evidence="4 5" key="1">
    <citation type="submission" date="2018-03" db="EMBL/GenBank/DDBJ databases">
        <title>Genomic Encyclopedia of Type Strains, Phase III (KMG-III): the genomes of soil and plant-associated and newly described type strains.</title>
        <authorList>
            <person name="Whitman W."/>
        </authorList>
    </citation>
    <scope>NUCLEOTIDE SEQUENCE [LARGE SCALE GENOMIC DNA]</scope>
    <source>
        <strain evidence="4 5">CGMCC 1.9313</strain>
    </source>
</reference>
<organism evidence="4 5">
    <name type="scientific">Arcticibacter pallidicorallinus</name>
    <dbReference type="NCBI Taxonomy" id="1259464"/>
    <lineage>
        <taxon>Bacteria</taxon>
        <taxon>Pseudomonadati</taxon>
        <taxon>Bacteroidota</taxon>
        <taxon>Sphingobacteriia</taxon>
        <taxon>Sphingobacteriales</taxon>
        <taxon>Sphingobacteriaceae</taxon>
        <taxon>Arcticibacter</taxon>
    </lineage>
</organism>
<dbReference type="InterPro" id="IPR001296">
    <property type="entry name" value="Glyco_trans_1"/>
</dbReference>
<gene>
    <name evidence="4" type="ORF">B0I27_101477</name>
</gene>
<dbReference type="CDD" id="cd03801">
    <property type="entry name" value="GT4_PimA-like"/>
    <property type="match status" value="1"/>
</dbReference>
<feature type="transmembrane region" description="Helical" evidence="1">
    <location>
        <begin position="112"/>
        <end position="134"/>
    </location>
</feature>
<proteinExistence type="predicted"/>
<keyword evidence="4" id="KW-0808">Transferase</keyword>
<evidence type="ECO:0000313" key="4">
    <source>
        <dbReference type="EMBL" id="PRY55505.1"/>
    </source>
</evidence>
<name>A0A2T0UC40_9SPHI</name>
<keyword evidence="1" id="KW-1133">Transmembrane helix</keyword>
<dbReference type="InterPro" id="IPR028098">
    <property type="entry name" value="Glyco_trans_4-like_N"/>
</dbReference>
<protein>
    <submittedName>
        <fullName evidence="4">Glycosyltransferase involved in cell wall biosynthesis</fullName>
    </submittedName>
</protein>
<dbReference type="Pfam" id="PF13439">
    <property type="entry name" value="Glyco_transf_4"/>
    <property type="match status" value="1"/>
</dbReference>
<keyword evidence="5" id="KW-1185">Reference proteome</keyword>
<evidence type="ECO:0000256" key="1">
    <source>
        <dbReference type="SAM" id="Phobius"/>
    </source>
</evidence>
<feature type="domain" description="Glycosyl transferase family 1" evidence="2">
    <location>
        <begin position="202"/>
        <end position="364"/>
    </location>
</feature>
<evidence type="ECO:0000313" key="5">
    <source>
        <dbReference type="Proteomes" id="UP000238034"/>
    </source>
</evidence>
<dbReference type="Proteomes" id="UP000238034">
    <property type="component" value="Unassembled WGS sequence"/>
</dbReference>
<dbReference type="GO" id="GO:0016757">
    <property type="term" value="F:glycosyltransferase activity"/>
    <property type="evidence" value="ECO:0007669"/>
    <property type="project" value="InterPro"/>
</dbReference>
<accession>A0A2T0UC40</accession>